<evidence type="ECO:0000313" key="1">
    <source>
        <dbReference type="EMBL" id="PIE32065.1"/>
    </source>
</evidence>
<dbReference type="AlphaFoldDB" id="A0A2G6K8U0"/>
<accession>A0A2G6K8U0</accession>
<dbReference type="EMBL" id="PDSK01000118">
    <property type="protein sequence ID" value="PIE32065.1"/>
    <property type="molecule type" value="Genomic_DNA"/>
</dbReference>
<organism evidence="1 2">
    <name type="scientific">candidate division KSB3 bacterium</name>
    <dbReference type="NCBI Taxonomy" id="2044937"/>
    <lineage>
        <taxon>Bacteria</taxon>
        <taxon>candidate division KSB3</taxon>
    </lineage>
</organism>
<gene>
    <name evidence="1" type="ORF">CSA56_16490</name>
</gene>
<comment type="caution">
    <text evidence="1">The sequence shown here is derived from an EMBL/GenBank/DDBJ whole genome shotgun (WGS) entry which is preliminary data.</text>
</comment>
<protein>
    <submittedName>
        <fullName evidence="1">Uncharacterized protein</fullName>
    </submittedName>
</protein>
<dbReference type="Proteomes" id="UP000230821">
    <property type="component" value="Unassembled WGS sequence"/>
</dbReference>
<proteinExistence type="predicted"/>
<evidence type="ECO:0000313" key="2">
    <source>
        <dbReference type="Proteomes" id="UP000230821"/>
    </source>
</evidence>
<name>A0A2G6K8U0_9BACT</name>
<sequence length="70" mass="8498">MWRYALKYRYILVETHQNTIIHGNVEPQHFDIARADRESRKKALTKYDSFNTYLILFKDYGSQYKGFVFT</sequence>
<reference evidence="1 2" key="1">
    <citation type="submission" date="2017-10" db="EMBL/GenBank/DDBJ databases">
        <title>Novel microbial diversity and functional potential in the marine mammal oral microbiome.</title>
        <authorList>
            <person name="Dudek N.K."/>
            <person name="Sun C.L."/>
            <person name="Burstein D."/>
            <person name="Kantor R.S."/>
            <person name="Aliaga Goltsman D.S."/>
            <person name="Bik E.M."/>
            <person name="Thomas B.C."/>
            <person name="Banfield J.F."/>
            <person name="Relman D.A."/>
        </authorList>
    </citation>
    <scope>NUCLEOTIDE SEQUENCE [LARGE SCALE GENOMIC DNA]</scope>
    <source>
        <strain evidence="1">DOLJORAL78_47_16</strain>
    </source>
</reference>